<proteinExistence type="predicted"/>
<keyword evidence="1" id="KW-0732">Signal</keyword>
<dbReference type="EMBL" id="GIFC01008518">
    <property type="protein sequence ID" value="MXU90601.1"/>
    <property type="molecule type" value="Transcribed_RNA"/>
</dbReference>
<sequence>MRSFFRLFLPQLLVLLHERPAQHQSMTVNTIQSNFSSRDSCLWYHRTAASKCHIENSGHSTDTNSKTEWLLCHRRKSLRRISPEVLMTRSGSLLFRLYSAWLRDFSVTSSGDRRPS</sequence>
<evidence type="ECO:0000313" key="2">
    <source>
        <dbReference type="EMBL" id="MXU90601.1"/>
    </source>
</evidence>
<evidence type="ECO:0000256" key="1">
    <source>
        <dbReference type="SAM" id="SignalP"/>
    </source>
</evidence>
<organism evidence="2">
    <name type="scientific">Ixodes ricinus</name>
    <name type="common">Common tick</name>
    <name type="synonym">Acarus ricinus</name>
    <dbReference type="NCBI Taxonomy" id="34613"/>
    <lineage>
        <taxon>Eukaryota</taxon>
        <taxon>Metazoa</taxon>
        <taxon>Ecdysozoa</taxon>
        <taxon>Arthropoda</taxon>
        <taxon>Chelicerata</taxon>
        <taxon>Arachnida</taxon>
        <taxon>Acari</taxon>
        <taxon>Parasitiformes</taxon>
        <taxon>Ixodida</taxon>
        <taxon>Ixodoidea</taxon>
        <taxon>Ixodidae</taxon>
        <taxon>Ixodinae</taxon>
        <taxon>Ixodes</taxon>
    </lineage>
</organism>
<feature type="signal peptide" evidence="1">
    <location>
        <begin position="1"/>
        <end position="23"/>
    </location>
</feature>
<accession>A0A6B0UM17</accession>
<reference evidence="2" key="1">
    <citation type="submission" date="2019-12" db="EMBL/GenBank/DDBJ databases">
        <title>An insight into the sialome of adult female Ixodes ricinus ticks feeding for 6 days.</title>
        <authorList>
            <person name="Perner J."/>
            <person name="Ribeiro J.M.C."/>
        </authorList>
    </citation>
    <scope>NUCLEOTIDE SEQUENCE</scope>
    <source>
        <strain evidence="2">Semi-engorged</strain>
        <tissue evidence="2">Salivary glands</tissue>
    </source>
</reference>
<name>A0A6B0UM17_IXORI</name>
<protein>
    <submittedName>
        <fullName evidence="2">Putative secreted protein</fullName>
    </submittedName>
</protein>
<feature type="chain" id="PRO_5025451391" evidence="1">
    <location>
        <begin position="24"/>
        <end position="116"/>
    </location>
</feature>
<dbReference type="AlphaFoldDB" id="A0A6B0UM17"/>